<evidence type="ECO:0000256" key="3">
    <source>
        <dbReference type="ARBA" id="ARBA00023163"/>
    </source>
</evidence>
<dbReference type="SMART" id="SM00418">
    <property type="entry name" value="HTH_ARSR"/>
    <property type="match status" value="1"/>
</dbReference>
<dbReference type="PANTHER" id="PTHR33154">
    <property type="entry name" value="TRANSCRIPTIONAL REGULATOR, ARSR FAMILY"/>
    <property type="match status" value="1"/>
</dbReference>
<reference evidence="6" key="1">
    <citation type="journal article" date="2019" name="Int. J. Syst. Evol. Microbiol.">
        <title>The Global Catalogue of Microorganisms (GCM) 10K type strain sequencing project: providing services to taxonomists for standard genome sequencing and annotation.</title>
        <authorList>
            <consortium name="The Broad Institute Genomics Platform"/>
            <consortium name="The Broad Institute Genome Sequencing Center for Infectious Disease"/>
            <person name="Wu L."/>
            <person name="Ma J."/>
        </authorList>
    </citation>
    <scope>NUCLEOTIDE SEQUENCE [LARGE SCALE GENOMIC DNA]</scope>
    <source>
        <strain evidence="6">CGMCC 1.3240</strain>
    </source>
</reference>
<dbReference type="Gene3D" id="1.10.10.10">
    <property type="entry name" value="Winged helix-like DNA-binding domain superfamily/Winged helix DNA-binding domain"/>
    <property type="match status" value="1"/>
</dbReference>
<dbReference type="InterPro" id="IPR001845">
    <property type="entry name" value="HTH_ArsR_DNA-bd_dom"/>
</dbReference>
<dbReference type="InterPro" id="IPR051081">
    <property type="entry name" value="HTH_MetalResp_TranReg"/>
</dbReference>
<evidence type="ECO:0000259" key="4">
    <source>
        <dbReference type="SMART" id="SM00418"/>
    </source>
</evidence>
<organism evidence="5 6">
    <name type="scientific">Paenibacillus solisilvae</name>
    <dbReference type="NCBI Taxonomy" id="2486751"/>
    <lineage>
        <taxon>Bacteria</taxon>
        <taxon>Bacillati</taxon>
        <taxon>Bacillota</taxon>
        <taxon>Bacilli</taxon>
        <taxon>Bacillales</taxon>
        <taxon>Paenibacillaceae</taxon>
        <taxon>Paenibacillus</taxon>
    </lineage>
</organism>
<dbReference type="InterPro" id="IPR036388">
    <property type="entry name" value="WH-like_DNA-bd_sf"/>
</dbReference>
<comment type="caution">
    <text evidence="5">The sequence shown here is derived from an EMBL/GenBank/DDBJ whole genome shotgun (WGS) entry which is preliminary data.</text>
</comment>
<dbReference type="EMBL" id="JBHSOW010000109">
    <property type="protein sequence ID" value="MFC5652950.1"/>
    <property type="molecule type" value="Genomic_DNA"/>
</dbReference>
<feature type="domain" description="HTH arsR-type" evidence="4">
    <location>
        <begin position="11"/>
        <end position="90"/>
    </location>
</feature>
<gene>
    <name evidence="5" type="ORF">ACFPYJ_28355</name>
</gene>
<accession>A0ABW0W427</accession>
<keyword evidence="6" id="KW-1185">Reference proteome</keyword>
<dbReference type="InterPro" id="IPR011991">
    <property type="entry name" value="ArsR-like_HTH"/>
</dbReference>
<evidence type="ECO:0000313" key="6">
    <source>
        <dbReference type="Proteomes" id="UP001596047"/>
    </source>
</evidence>
<evidence type="ECO:0000256" key="1">
    <source>
        <dbReference type="ARBA" id="ARBA00023015"/>
    </source>
</evidence>
<keyword evidence="2" id="KW-0238">DNA-binding</keyword>
<dbReference type="PANTHER" id="PTHR33154:SF33">
    <property type="entry name" value="TRANSCRIPTIONAL REPRESSOR SDPR"/>
    <property type="match status" value="1"/>
</dbReference>
<dbReference type="InterPro" id="IPR036390">
    <property type="entry name" value="WH_DNA-bd_sf"/>
</dbReference>
<dbReference type="RefSeq" id="WP_379191613.1">
    <property type="nucleotide sequence ID" value="NZ_JBHSOW010000109.1"/>
</dbReference>
<keyword evidence="3" id="KW-0804">Transcription</keyword>
<sequence length="300" mass="33494">MQIEVTTKNMTFLECFSSETRIQIIELLDAGPMNIKQLAERLLLSSAIVTKHIQKLENAGIVSCKSIAGRRGTQKICSLQLNQAVLQFKTRKQDVLANTISIPVGQYSAFDVKPACGMASRTQIIGLIDDPRYFADPQHVQANHLWFSSGFVEYRIPNFLNSNQKLRSLEISLEICSEASGCNETWPSDIHFYINDVPIGMWTCQGDFGKQKGAYTPDWHNCGTQYGVLKIITVNERGSYLDGIRIADVTSSDLGMAYGKDVSFRIASLEDAQNCGGINLFGKHFGSYNQDIEITMHYNN</sequence>
<dbReference type="SUPFAM" id="SSF46785">
    <property type="entry name" value="Winged helix' DNA-binding domain"/>
    <property type="match status" value="1"/>
</dbReference>
<evidence type="ECO:0000256" key="2">
    <source>
        <dbReference type="ARBA" id="ARBA00023125"/>
    </source>
</evidence>
<dbReference type="CDD" id="cd00090">
    <property type="entry name" value="HTH_ARSR"/>
    <property type="match status" value="1"/>
</dbReference>
<evidence type="ECO:0000313" key="5">
    <source>
        <dbReference type="EMBL" id="MFC5652950.1"/>
    </source>
</evidence>
<name>A0ABW0W427_9BACL</name>
<keyword evidence="1" id="KW-0805">Transcription regulation</keyword>
<dbReference type="Proteomes" id="UP001596047">
    <property type="component" value="Unassembled WGS sequence"/>
</dbReference>
<dbReference type="Pfam" id="PF01022">
    <property type="entry name" value="HTH_5"/>
    <property type="match status" value="1"/>
</dbReference>
<protein>
    <submittedName>
        <fullName evidence="5">ArsR/SmtB family transcription factor</fullName>
    </submittedName>
</protein>
<proteinExistence type="predicted"/>